<comment type="caution">
    <text evidence="2">The sequence shown here is derived from an EMBL/GenBank/DDBJ whole genome shotgun (WGS) entry which is preliminary data.</text>
</comment>
<dbReference type="InterPro" id="IPR029024">
    <property type="entry name" value="TerB-like"/>
</dbReference>
<protein>
    <submittedName>
        <fullName evidence="2">TerB family tellurite resistance protein</fullName>
    </submittedName>
</protein>
<gene>
    <name evidence="2" type="ORF">E7102_04380</name>
</gene>
<sequence length="210" mass="23724">MAFGNWISNLIGVFEEGPMKDLTEEVAKASESKKSAEEVVITDEFRNTFNVNSPVRENLRNSFLFSMLLMASHIILADGKVEPEEYEFLGKFLRENFGEEAETEGMDVVKKIIAKRAEMEARKPMAFLQMIGDCGSQIASALSEDLRYQMLSMLALIVKSDANVTDTEVEALKEVAIYIGLKVTDVDTLMHLDAQKTQDAKDEWQWIKQN</sequence>
<feature type="domain" description="Co-chaperone DjlA N-terminal" evidence="1">
    <location>
        <begin position="69"/>
        <end position="188"/>
    </location>
</feature>
<evidence type="ECO:0000313" key="2">
    <source>
        <dbReference type="EMBL" id="MBE6265699.1"/>
    </source>
</evidence>
<dbReference type="Proteomes" id="UP000763088">
    <property type="component" value="Unassembled WGS sequence"/>
</dbReference>
<reference evidence="2" key="1">
    <citation type="submission" date="2019-04" db="EMBL/GenBank/DDBJ databases">
        <title>Evolution of Biomass-Degrading Anaerobic Consortia Revealed by Metagenomics.</title>
        <authorList>
            <person name="Peng X."/>
        </authorList>
    </citation>
    <scope>NUCLEOTIDE SEQUENCE</scope>
    <source>
        <strain evidence="2">SIG141</strain>
    </source>
</reference>
<dbReference type="SUPFAM" id="SSF158682">
    <property type="entry name" value="TerB-like"/>
    <property type="match status" value="1"/>
</dbReference>
<dbReference type="Pfam" id="PF05099">
    <property type="entry name" value="TerB"/>
    <property type="match status" value="1"/>
</dbReference>
<evidence type="ECO:0000259" key="1">
    <source>
        <dbReference type="Pfam" id="PF05099"/>
    </source>
</evidence>
<organism evidence="2 3">
    <name type="scientific">Xylanibacter ruminicola</name>
    <name type="common">Prevotella ruminicola</name>
    <dbReference type="NCBI Taxonomy" id="839"/>
    <lineage>
        <taxon>Bacteria</taxon>
        <taxon>Pseudomonadati</taxon>
        <taxon>Bacteroidota</taxon>
        <taxon>Bacteroidia</taxon>
        <taxon>Bacteroidales</taxon>
        <taxon>Prevotellaceae</taxon>
        <taxon>Xylanibacter</taxon>
    </lineage>
</organism>
<dbReference type="CDD" id="cd07177">
    <property type="entry name" value="terB_like"/>
    <property type="match status" value="1"/>
</dbReference>
<evidence type="ECO:0000313" key="3">
    <source>
        <dbReference type="Proteomes" id="UP000763088"/>
    </source>
</evidence>
<name>A0A928GGW4_XYLRU</name>
<proteinExistence type="predicted"/>
<dbReference type="EMBL" id="SUYD01000004">
    <property type="protein sequence ID" value="MBE6265699.1"/>
    <property type="molecule type" value="Genomic_DNA"/>
</dbReference>
<dbReference type="AlphaFoldDB" id="A0A928GGW4"/>
<dbReference type="InterPro" id="IPR007791">
    <property type="entry name" value="DjlA_N"/>
</dbReference>
<accession>A0A928GGW4</accession>
<dbReference type="Gene3D" id="1.10.3680.10">
    <property type="entry name" value="TerB-like"/>
    <property type="match status" value="1"/>
</dbReference>